<keyword evidence="9" id="KW-0406">Ion transport</keyword>
<dbReference type="EMBL" id="JAOYOD010000001">
    <property type="protein sequence ID" value="MCV9388626.1"/>
    <property type="molecule type" value="Genomic_DNA"/>
</dbReference>
<comment type="caution">
    <text evidence="14">The sequence shown here is derived from an EMBL/GenBank/DDBJ whole genome shotgun (WGS) entry which is preliminary data.</text>
</comment>
<evidence type="ECO:0000256" key="6">
    <source>
        <dbReference type="ARBA" id="ARBA00022882"/>
    </source>
</evidence>
<evidence type="ECO:0000256" key="9">
    <source>
        <dbReference type="ARBA" id="ARBA00023065"/>
    </source>
</evidence>
<evidence type="ECO:0000256" key="10">
    <source>
        <dbReference type="ARBA" id="ARBA00023136"/>
    </source>
</evidence>
<gene>
    <name evidence="14" type="ORF">N7U62_18210</name>
</gene>
<evidence type="ECO:0000313" key="14">
    <source>
        <dbReference type="EMBL" id="MCV9388626.1"/>
    </source>
</evidence>
<evidence type="ECO:0000256" key="2">
    <source>
        <dbReference type="ARBA" id="ARBA00022448"/>
    </source>
</evidence>
<organism evidence="14 15">
    <name type="scientific">Reichenbachiella ulvae</name>
    <dbReference type="NCBI Taxonomy" id="2980104"/>
    <lineage>
        <taxon>Bacteria</taxon>
        <taxon>Pseudomonadati</taxon>
        <taxon>Bacteroidota</taxon>
        <taxon>Cytophagia</taxon>
        <taxon>Cytophagales</taxon>
        <taxon>Reichenbachiellaceae</taxon>
        <taxon>Reichenbachiella</taxon>
    </lineage>
</organism>
<dbReference type="InterPro" id="IPR027359">
    <property type="entry name" value="Volt_channel_dom_sf"/>
</dbReference>
<evidence type="ECO:0000256" key="8">
    <source>
        <dbReference type="ARBA" id="ARBA00022989"/>
    </source>
</evidence>
<reference evidence="14 15" key="1">
    <citation type="submission" date="2022-10" db="EMBL/GenBank/DDBJ databases">
        <title>Comparative genomics and taxonomic characterization of three novel marine species of genus Reichenbachiella exhibiting antioxidant and polysaccharide degradation activities.</title>
        <authorList>
            <person name="Muhammad N."/>
            <person name="Lee Y.-J."/>
            <person name="Ko J."/>
            <person name="Kim S.-G."/>
        </authorList>
    </citation>
    <scope>NUCLEOTIDE SEQUENCE [LARGE SCALE GENOMIC DNA]</scope>
    <source>
        <strain evidence="14 15">ABR2-5</strain>
    </source>
</reference>
<feature type="transmembrane region" description="Helical" evidence="12">
    <location>
        <begin position="20"/>
        <end position="38"/>
    </location>
</feature>
<evidence type="ECO:0000259" key="13">
    <source>
        <dbReference type="Pfam" id="PF00520"/>
    </source>
</evidence>
<dbReference type="PANTHER" id="PTHR11537:SF254">
    <property type="entry name" value="POTASSIUM VOLTAGE-GATED CHANNEL PROTEIN SHAB"/>
    <property type="match status" value="1"/>
</dbReference>
<keyword evidence="3" id="KW-0633">Potassium transport</keyword>
<dbReference type="RefSeq" id="WP_264139510.1">
    <property type="nucleotide sequence ID" value="NZ_JAOYOD010000001.1"/>
</dbReference>
<keyword evidence="15" id="KW-1185">Reference proteome</keyword>
<dbReference type="SUPFAM" id="SSF81324">
    <property type="entry name" value="Voltage-gated potassium channels"/>
    <property type="match status" value="1"/>
</dbReference>
<dbReference type="Proteomes" id="UP001300692">
    <property type="component" value="Unassembled WGS sequence"/>
</dbReference>
<feature type="transmembrane region" description="Helical" evidence="12">
    <location>
        <begin position="189"/>
        <end position="214"/>
    </location>
</feature>
<evidence type="ECO:0000256" key="5">
    <source>
        <dbReference type="ARBA" id="ARBA00022826"/>
    </source>
</evidence>
<feature type="transmembrane region" description="Helical" evidence="12">
    <location>
        <begin position="131"/>
        <end position="149"/>
    </location>
</feature>
<feature type="domain" description="Ion transport" evidence="13">
    <location>
        <begin position="17"/>
        <end position="217"/>
    </location>
</feature>
<protein>
    <submittedName>
        <fullName evidence="14">Ion transporter</fullName>
    </submittedName>
</protein>
<keyword evidence="2" id="KW-0813">Transport</keyword>
<proteinExistence type="predicted"/>
<keyword evidence="8 12" id="KW-1133">Transmembrane helix</keyword>
<dbReference type="Gene3D" id="1.10.287.70">
    <property type="match status" value="1"/>
</dbReference>
<name>A0ABT3CY51_9BACT</name>
<keyword evidence="6" id="KW-0851">Voltage-gated channel</keyword>
<feature type="transmembrane region" description="Helical" evidence="12">
    <location>
        <begin position="50"/>
        <end position="68"/>
    </location>
</feature>
<comment type="subcellular location">
    <subcellularLocation>
        <location evidence="1">Membrane</location>
        <topology evidence="1">Multi-pass membrane protein</topology>
    </subcellularLocation>
</comment>
<keyword evidence="10 12" id="KW-0472">Membrane</keyword>
<dbReference type="PANTHER" id="PTHR11537">
    <property type="entry name" value="VOLTAGE-GATED POTASSIUM CHANNEL"/>
    <property type="match status" value="1"/>
</dbReference>
<evidence type="ECO:0000256" key="3">
    <source>
        <dbReference type="ARBA" id="ARBA00022538"/>
    </source>
</evidence>
<dbReference type="Pfam" id="PF00520">
    <property type="entry name" value="Ion_trans"/>
    <property type="match status" value="1"/>
</dbReference>
<evidence type="ECO:0000256" key="11">
    <source>
        <dbReference type="ARBA" id="ARBA00023303"/>
    </source>
</evidence>
<evidence type="ECO:0000256" key="7">
    <source>
        <dbReference type="ARBA" id="ARBA00022958"/>
    </source>
</evidence>
<accession>A0ABT3CY51</accession>
<keyword evidence="7" id="KW-0630">Potassium</keyword>
<dbReference type="InterPro" id="IPR005821">
    <property type="entry name" value="Ion_trans_dom"/>
</dbReference>
<evidence type="ECO:0000256" key="4">
    <source>
        <dbReference type="ARBA" id="ARBA00022692"/>
    </source>
</evidence>
<keyword evidence="11" id="KW-0407">Ion channel</keyword>
<evidence type="ECO:0000313" key="15">
    <source>
        <dbReference type="Proteomes" id="UP001300692"/>
    </source>
</evidence>
<evidence type="ECO:0000256" key="12">
    <source>
        <dbReference type="SAM" id="Phobius"/>
    </source>
</evidence>
<keyword evidence="5" id="KW-0631">Potassium channel</keyword>
<sequence>MQEKEQNNGSNLKPNSFQTLLLFLSIYVVIELYVSSVVDYTEQMATILEWIDFVICLLFLYDFFTGIYRAEDRWKYFRVHWIDLVSSIPMVGVLRAGRVFRIIRILRVVRSAKYILSFFNQRSSFNTFKNLIMVSVVIIMMFTLSFYHLERNANPHINDLGDSLWWTTITTITVGFLQDIPPVTVEGKFLSVALILLGMILFSTLTGTITDYFIEDEDIQESIYELKDKVDSLEAKIDRMNEKLDNLK</sequence>
<evidence type="ECO:0000256" key="1">
    <source>
        <dbReference type="ARBA" id="ARBA00004141"/>
    </source>
</evidence>
<dbReference type="InterPro" id="IPR028325">
    <property type="entry name" value="VG_K_chnl"/>
</dbReference>
<dbReference type="Gene3D" id="1.20.120.350">
    <property type="entry name" value="Voltage-gated potassium channels. Chain C"/>
    <property type="match status" value="1"/>
</dbReference>
<keyword evidence="4 12" id="KW-0812">Transmembrane</keyword>